<dbReference type="InterPro" id="IPR023214">
    <property type="entry name" value="HAD_sf"/>
</dbReference>
<dbReference type="PANTHER" id="PTHR43434:SF26">
    <property type="entry name" value="PYROPHOSPHATASE PPAX"/>
    <property type="match status" value="1"/>
</dbReference>
<dbReference type="Gene3D" id="1.10.150.240">
    <property type="entry name" value="Putative phosphatase, domain 2"/>
    <property type="match status" value="1"/>
</dbReference>
<accession>A0A937FDZ7</accession>
<dbReference type="GO" id="GO:0006281">
    <property type="term" value="P:DNA repair"/>
    <property type="evidence" value="ECO:0007669"/>
    <property type="project" value="TreeGrafter"/>
</dbReference>
<dbReference type="SFLD" id="SFLDG01129">
    <property type="entry name" value="C1.5:_HAD__Beta-PGM__Phosphata"/>
    <property type="match status" value="1"/>
</dbReference>
<evidence type="ECO:0000313" key="2">
    <source>
        <dbReference type="Proteomes" id="UP000623681"/>
    </source>
</evidence>
<dbReference type="Proteomes" id="UP000623681">
    <property type="component" value="Unassembled WGS sequence"/>
</dbReference>
<dbReference type="Pfam" id="PF13419">
    <property type="entry name" value="HAD_2"/>
    <property type="match status" value="1"/>
</dbReference>
<dbReference type="SFLD" id="SFLDS00003">
    <property type="entry name" value="Haloacid_Dehalogenase"/>
    <property type="match status" value="1"/>
</dbReference>
<gene>
    <name evidence="1" type="ORF">JK634_01840</name>
</gene>
<dbReference type="PANTHER" id="PTHR43434">
    <property type="entry name" value="PHOSPHOGLYCOLATE PHOSPHATASE"/>
    <property type="match status" value="1"/>
</dbReference>
<dbReference type="GO" id="GO:0005829">
    <property type="term" value="C:cytosol"/>
    <property type="evidence" value="ECO:0007669"/>
    <property type="project" value="TreeGrafter"/>
</dbReference>
<keyword evidence="2" id="KW-1185">Reference proteome</keyword>
<protein>
    <submittedName>
        <fullName evidence="1">HAD family hydrolase</fullName>
    </submittedName>
</protein>
<sequence length="207" mass="23869">MIKWIIFDVDGTLIETALSNLLGLQEVMKDLYGREYSKEELRYLMGIPGDEALSKLGVKEELIKDTWKQWSDNVKKYAKFNYIFDGIEDTLSKLSERYFLGIVTSKTKAQLVEDFVDAGILEYFKVFICKDDTEKHKPNPDPLLKLMEKANIQGEEAIYLGDALVDYEAASAARMLFGHCRYAEKTEDIKCELVFNKPEEITNYFLS</sequence>
<dbReference type="InterPro" id="IPR041492">
    <property type="entry name" value="HAD_2"/>
</dbReference>
<dbReference type="GO" id="GO:0008967">
    <property type="term" value="F:phosphoglycolate phosphatase activity"/>
    <property type="evidence" value="ECO:0007669"/>
    <property type="project" value="TreeGrafter"/>
</dbReference>
<dbReference type="RefSeq" id="WP_202765924.1">
    <property type="nucleotide sequence ID" value="NZ_JAESWA010000010.1"/>
</dbReference>
<reference evidence="1" key="1">
    <citation type="submission" date="2021-01" db="EMBL/GenBank/DDBJ databases">
        <title>Genome public.</title>
        <authorList>
            <person name="Liu C."/>
            <person name="Sun Q."/>
        </authorList>
    </citation>
    <scope>NUCLEOTIDE SEQUENCE</scope>
    <source>
        <strain evidence="1">YIM B02565</strain>
    </source>
</reference>
<keyword evidence="1" id="KW-0378">Hydrolase</keyword>
<evidence type="ECO:0000313" key="1">
    <source>
        <dbReference type="EMBL" id="MBL4930542.1"/>
    </source>
</evidence>
<dbReference type="NCBIfam" id="TIGR01549">
    <property type="entry name" value="HAD-SF-IA-v1"/>
    <property type="match status" value="1"/>
</dbReference>
<organism evidence="1 2">
    <name type="scientific">Clostridium paridis</name>
    <dbReference type="NCBI Taxonomy" id="2803863"/>
    <lineage>
        <taxon>Bacteria</taxon>
        <taxon>Bacillati</taxon>
        <taxon>Bacillota</taxon>
        <taxon>Clostridia</taxon>
        <taxon>Eubacteriales</taxon>
        <taxon>Clostridiaceae</taxon>
        <taxon>Clostridium</taxon>
    </lineage>
</organism>
<name>A0A937FDZ7_9CLOT</name>
<dbReference type="Gene3D" id="3.40.50.1000">
    <property type="entry name" value="HAD superfamily/HAD-like"/>
    <property type="match status" value="1"/>
</dbReference>
<dbReference type="EMBL" id="JAESWA010000010">
    <property type="protein sequence ID" value="MBL4930542.1"/>
    <property type="molecule type" value="Genomic_DNA"/>
</dbReference>
<comment type="caution">
    <text evidence="1">The sequence shown here is derived from an EMBL/GenBank/DDBJ whole genome shotgun (WGS) entry which is preliminary data.</text>
</comment>
<dbReference type="InterPro" id="IPR036412">
    <property type="entry name" value="HAD-like_sf"/>
</dbReference>
<dbReference type="InterPro" id="IPR050155">
    <property type="entry name" value="HAD-like_hydrolase_sf"/>
</dbReference>
<dbReference type="InterPro" id="IPR006439">
    <property type="entry name" value="HAD-SF_hydro_IA"/>
</dbReference>
<dbReference type="AlphaFoldDB" id="A0A937FDZ7"/>
<proteinExistence type="predicted"/>
<dbReference type="SUPFAM" id="SSF56784">
    <property type="entry name" value="HAD-like"/>
    <property type="match status" value="1"/>
</dbReference>
<dbReference type="InterPro" id="IPR023198">
    <property type="entry name" value="PGP-like_dom2"/>
</dbReference>